<evidence type="ECO:0000313" key="2">
    <source>
        <dbReference type="Proteomes" id="UP001454036"/>
    </source>
</evidence>
<name>A0AAV3R5C0_LITER</name>
<dbReference type="SUPFAM" id="SSF50494">
    <property type="entry name" value="Trypsin-like serine proteases"/>
    <property type="match status" value="1"/>
</dbReference>
<proteinExistence type="predicted"/>
<dbReference type="EMBL" id="BAABME010007272">
    <property type="protein sequence ID" value="GAA0170506.1"/>
    <property type="molecule type" value="Genomic_DNA"/>
</dbReference>
<comment type="caution">
    <text evidence="1">The sequence shown here is derived from an EMBL/GenBank/DDBJ whole genome shotgun (WGS) entry which is preliminary data.</text>
</comment>
<sequence length="387" mass="43644">MSAYDKADKPLNVMPDVWRTMKGSVWMMRARDIPNKDSYLYASGVCVTSQGYILTARSSILDSDSLEGRAFGDKKCRPLKFVYVNLKWGWAVVAPKEVLPGETFVSSALFNGPSIQGSSVMILGNPGTINFSFQKGIVTHDCIFNPSQLDSKRACSSHKSYLSVQDVYSSLDERIKLDKHLSLSLEVPLLSVLHVEYVKGLSGCPIFDCEGVVRGLIWFTDTTLVFGIPSQSIIYCIRINEEKNKGKSGRKNRVFLGKHHLQNCLLGLRNKRRKLKKNEKKKNPLQCNHLMLLMQLLEDRVDEFPDSIELRVVTIDRFQGHIADSLIISWKTFHMTLCNHPLPTTINDELVHGSVKFPKEGNLRWRQSIMKMAAPPVKSHPPSIPVS</sequence>
<dbReference type="InterPro" id="IPR009003">
    <property type="entry name" value="Peptidase_S1_PA"/>
</dbReference>
<dbReference type="Proteomes" id="UP001454036">
    <property type="component" value="Unassembled WGS sequence"/>
</dbReference>
<accession>A0AAV3R5C0</accession>
<dbReference type="InterPro" id="IPR043504">
    <property type="entry name" value="Peptidase_S1_PA_chymotrypsin"/>
</dbReference>
<dbReference type="AlphaFoldDB" id="A0AAV3R5C0"/>
<evidence type="ECO:0000313" key="1">
    <source>
        <dbReference type="EMBL" id="GAA0170506.1"/>
    </source>
</evidence>
<dbReference type="Pfam" id="PF13365">
    <property type="entry name" value="Trypsin_2"/>
    <property type="match status" value="1"/>
</dbReference>
<keyword evidence="2" id="KW-1185">Reference proteome</keyword>
<protein>
    <submittedName>
        <fullName evidence="1">Uncharacterized protein</fullName>
    </submittedName>
</protein>
<dbReference type="Gene3D" id="2.40.10.10">
    <property type="entry name" value="Trypsin-like serine proteases"/>
    <property type="match status" value="2"/>
</dbReference>
<organism evidence="1 2">
    <name type="scientific">Lithospermum erythrorhizon</name>
    <name type="common">Purple gromwell</name>
    <name type="synonym">Lithospermum officinale var. erythrorhizon</name>
    <dbReference type="NCBI Taxonomy" id="34254"/>
    <lineage>
        <taxon>Eukaryota</taxon>
        <taxon>Viridiplantae</taxon>
        <taxon>Streptophyta</taxon>
        <taxon>Embryophyta</taxon>
        <taxon>Tracheophyta</taxon>
        <taxon>Spermatophyta</taxon>
        <taxon>Magnoliopsida</taxon>
        <taxon>eudicotyledons</taxon>
        <taxon>Gunneridae</taxon>
        <taxon>Pentapetalae</taxon>
        <taxon>asterids</taxon>
        <taxon>lamiids</taxon>
        <taxon>Boraginales</taxon>
        <taxon>Boraginaceae</taxon>
        <taxon>Boraginoideae</taxon>
        <taxon>Lithospermeae</taxon>
        <taxon>Lithospermum</taxon>
    </lineage>
</organism>
<gene>
    <name evidence="1" type="ORF">LIER_24747</name>
</gene>
<reference evidence="1 2" key="1">
    <citation type="submission" date="2024-01" db="EMBL/GenBank/DDBJ databases">
        <title>The complete chloroplast genome sequence of Lithospermum erythrorhizon: insights into the phylogenetic relationship among Boraginaceae species and the maternal lineages of purple gromwells.</title>
        <authorList>
            <person name="Okada T."/>
            <person name="Watanabe K."/>
        </authorList>
    </citation>
    <scope>NUCLEOTIDE SEQUENCE [LARGE SCALE GENOMIC DNA]</scope>
</reference>